<dbReference type="PANTHER" id="PTHR18964:SF149">
    <property type="entry name" value="BIFUNCTIONAL UDP-N-ACETYLGLUCOSAMINE 2-EPIMERASE_N-ACETYLMANNOSAMINE KINASE"/>
    <property type="match status" value="1"/>
</dbReference>
<dbReference type="Pfam" id="PF00480">
    <property type="entry name" value="ROK"/>
    <property type="match status" value="1"/>
</dbReference>
<dbReference type="RefSeq" id="WP_398656449.1">
    <property type="nucleotide sequence ID" value="NZ_JBITDC010000004.1"/>
</dbReference>
<accession>A0ABW7XZZ0</accession>
<dbReference type="InterPro" id="IPR000600">
    <property type="entry name" value="ROK"/>
</dbReference>
<comment type="caution">
    <text evidence="3">The sequence shown here is derived from an EMBL/GenBank/DDBJ whole genome shotgun (WGS) entry which is preliminary data.</text>
</comment>
<reference evidence="3 4" key="1">
    <citation type="submission" date="2024-10" db="EMBL/GenBank/DDBJ databases">
        <title>The Natural Products Discovery Center: Release of the First 8490 Sequenced Strains for Exploring Actinobacteria Biosynthetic Diversity.</title>
        <authorList>
            <person name="Kalkreuter E."/>
            <person name="Kautsar S.A."/>
            <person name="Yang D."/>
            <person name="Bader C.D."/>
            <person name="Teijaro C.N."/>
            <person name="Fluegel L."/>
            <person name="Davis C.M."/>
            <person name="Simpson J.R."/>
            <person name="Lauterbach L."/>
            <person name="Steele A.D."/>
            <person name="Gui C."/>
            <person name="Meng S."/>
            <person name="Li G."/>
            <person name="Viehrig K."/>
            <person name="Ye F."/>
            <person name="Su P."/>
            <person name="Kiefer A.F."/>
            <person name="Nichols A."/>
            <person name="Cepeda A.J."/>
            <person name="Yan W."/>
            <person name="Fan B."/>
            <person name="Jiang Y."/>
            <person name="Adhikari A."/>
            <person name="Zheng C.-J."/>
            <person name="Schuster L."/>
            <person name="Cowan T.M."/>
            <person name="Smanski M.J."/>
            <person name="Chevrette M.G."/>
            <person name="De Carvalho L.P.S."/>
            <person name="Shen B."/>
        </authorList>
    </citation>
    <scope>NUCLEOTIDE SEQUENCE [LARGE SCALE GENOMIC DNA]</scope>
    <source>
        <strain evidence="3 4">NPDC051599</strain>
    </source>
</reference>
<evidence type="ECO:0000259" key="2">
    <source>
        <dbReference type="Pfam" id="PF12802"/>
    </source>
</evidence>
<dbReference type="Proteomes" id="UP001612415">
    <property type="component" value="Unassembled WGS sequence"/>
</dbReference>
<dbReference type="Gene3D" id="1.10.10.10">
    <property type="entry name" value="Winged helix-like DNA-binding domain superfamily/Winged helix DNA-binding domain"/>
    <property type="match status" value="1"/>
</dbReference>
<name>A0ABW7XZZ0_STRCE</name>
<evidence type="ECO:0000313" key="3">
    <source>
        <dbReference type="EMBL" id="MFI5675667.1"/>
    </source>
</evidence>
<dbReference type="InterPro" id="IPR036388">
    <property type="entry name" value="WH-like_DNA-bd_sf"/>
</dbReference>
<dbReference type="Pfam" id="PF12802">
    <property type="entry name" value="MarR_2"/>
    <property type="match status" value="1"/>
</dbReference>
<keyword evidence="4" id="KW-1185">Reference proteome</keyword>
<protein>
    <submittedName>
        <fullName evidence="3">ROK family transcriptional regulator</fullName>
    </submittedName>
</protein>
<dbReference type="InterPro" id="IPR000835">
    <property type="entry name" value="HTH_MarR-typ"/>
</dbReference>
<comment type="similarity">
    <text evidence="1">Belongs to the ROK (NagC/XylR) family.</text>
</comment>
<evidence type="ECO:0000313" key="4">
    <source>
        <dbReference type="Proteomes" id="UP001612415"/>
    </source>
</evidence>
<dbReference type="Gene3D" id="3.30.420.40">
    <property type="match status" value="2"/>
</dbReference>
<organism evidence="3 4">
    <name type="scientific">Streptomyces cellulosae</name>
    <dbReference type="NCBI Taxonomy" id="1968"/>
    <lineage>
        <taxon>Bacteria</taxon>
        <taxon>Bacillati</taxon>
        <taxon>Actinomycetota</taxon>
        <taxon>Actinomycetes</taxon>
        <taxon>Kitasatosporales</taxon>
        <taxon>Streptomycetaceae</taxon>
        <taxon>Streptomyces</taxon>
    </lineage>
</organism>
<dbReference type="EMBL" id="JBITDC010000004">
    <property type="protein sequence ID" value="MFI5675667.1"/>
    <property type="molecule type" value="Genomic_DNA"/>
</dbReference>
<dbReference type="SUPFAM" id="SSF46785">
    <property type="entry name" value="Winged helix' DNA-binding domain"/>
    <property type="match status" value="1"/>
</dbReference>
<feature type="domain" description="HTH marR-type" evidence="2">
    <location>
        <begin position="21"/>
        <end position="64"/>
    </location>
</feature>
<dbReference type="SUPFAM" id="SSF53067">
    <property type="entry name" value="Actin-like ATPase domain"/>
    <property type="match status" value="1"/>
</dbReference>
<dbReference type="InterPro" id="IPR036390">
    <property type="entry name" value="WH_DNA-bd_sf"/>
</dbReference>
<dbReference type="InterPro" id="IPR043129">
    <property type="entry name" value="ATPase_NBD"/>
</dbReference>
<evidence type="ECO:0000256" key="1">
    <source>
        <dbReference type="ARBA" id="ARBA00006479"/>
    </source>
</evidence>
<sequence length="403" mass="41624">MTRRYPAGPQRLLRSLNGRAVLEAIDEAGPITTTDLARRFPLSRPTVAAAVGLLLERGVITEVGPVTGRKGPAPAQYEVNADCAFAIGVDVGHRKIRAAVADVTGRVRARSEAEQLGHRGGDALVGQVLQMCVELARQVDRPLEDITQVVMGLPAAVGPDGRSLSYAAGLPDAGRGLGEALGRVVPVPLVLENDVNLAALAERTHGRGTEVDDFVLVSLGVGLGLGLVVDGRVRRGATGVAGEAGYLPSDRMIAPVGQRRDLVQDHLGARYISARAHSLGLPGDGSPRTVFELARTGDPGALGIVDDTARSVAYVVACVVPLIDPALIVLGGAIGANGDLLLEPVARHLADFSTFRPPVVVSDLGPDAVLTGATTMSAELARESAFAAATTPDAPAEPPLSLT</sequence>
<gene>
    <name evidence="3" type="ORF">ACIA8P_13475</name>
</gene>
<dbReference type="PANTHER" id="PTHR18964">
    <property type="entry name" value="ROK (REPRESSOR, ORF, KINASE) FAMILY"/>
    <property type="match status" value="1"/>
</dbReference>
<proteinExistence type="inferred from homology"/>